<dbReference type="EMBL" id="LR862135">
    <property type="protein sequence ID" value="CAD1840729.1"/>
    <property type="molecule type" value="Genomic_DNA"/>
</dbReference>
<reference evidence="2" key="1">
    <citation type="submission" date="2020-07" db="EMBL/GenBank/DDBJ databases">
        <authorList>
            <person name="Lin J."/>
        </authorList>
    </citation>
    <scope>NUCLEOTIDE SEQUENCE</scope>
</reference>
<feature type="region of interest" description="Disordered" evidence="1">
    <location>
        <begin position="94"/>
        <end position="124"/>
    </location>
</feature>
<evidence type="ECO:0000313" key="2">
    <source>
        <dbReference type="EMBL" id="CAD1840729.1"/>
    </source>
</evidence>
<evidence type="ECO:0000256" key="1">
    <source>
        <dbReference type="SAM" id="MobiDB-lite"/>
    </source>
</evidence>
<dbReference type="PANTHER" id="PTHR36337:SF1">
    <property type="entry name" value="OBSCURIN-LIKE PROTEIN"/>
    <property type="match status" value="1"/>
</dbReference>
<proteinExistence type="predicted"/>
<organism evidence="2">
    <name type="scientific">Ananas comosus var. bracteatus</name>
    <name type="common">red pineapple</name>
    <dbReference type="NCBI Taxonomy" id="296719"/>
    <lineage>
        <taxon>Eukaryota</taxon>
        <taxon>Viridiplantae</taxon>
        <taxon>Streptophyta</taxon>
        <taxon>Embryophyta</taxon>
        <taxon>Tracheophyta</taxon>
        <taxon>Spermatophyta</taxon>
        <taxon>Magnoliopsida</taxon>
        <taxon>Liliopsida</taxon>
        <taxon>Poales</taxon>
        <taxon>Bromeliaceae</taxon>
        <taxon>Bromelioideae</taxon>
        <taxon>Ananas</taxon>
    </lineage>
</organism>
<protein>
    <submittedName>
        <fullName evidence="2">Uncharacterized protein</fullName>
    </submittedName>
</protein>
<gene>
    <name evidence="2" type="ORF">CB5_LOCUS23940</name>
</gene>
<feature type="compositionally biased region" description="Basic and acidic residues" evidence="1">
    <location>
        <begin position="98"/>
        <end position="107"/>
    </location>
</feature>
<accession>A0A6V7QC11</accession>
<name>A0A6V7QC11_ANACO</name>
<dbReference type="PANTHER" id="PTHR36337">
    <property type="entry name" value="OBSCURIN-LIKE PROTEIN"/>
    <property type="match status" value="1"/>
</dbReference>
<sequence length="124" mass="14112">MSQDETLWKSWESSSEPCKKVVDLLLRLISLVDIQVLPYLLKQLAGFITQLPEDGQNVLLDDMYSQVAESDDVTRKPVLVSWLQSLSYITSKEKPRRKSYDKARDYSRTSSKSLASIDGLSARL</sequence>
<dbReference type="AlphaFoldDB" id="A0A6V7QC11"/>